<dbReference type="SUPFAM" id="SSF53474">
    <property type="entry name" value="alpha/beta-Hydrolases"/>
    <property type="match status" value="1"/>
</dbReference>
<keyword evidence="4" id="KW-0597">Phosphoprotein</keyword>
<dbReference type="Gene3D" id="1.10.1200.10">
    <property type="entry name" value="ACP-like"/>
    <property type="match status" value="1"/>
</dbReference>
<dbReference type="FunFam" id="3.30.300.30:FF:000010">
    <property type="entry name" value="Enterobactin synthetase component F"/>
    <property type="match status" value="1"/>
</dbReference>
<dbReference type="InterPro" id="IPR025110">
    <property type="entry name" value="AMP-bd_C"/>
</dbReference>
<dbReference type="GO" id="GO:0031177">
    <property type="term" value="F:phosphopantetheine binding"/>
    <property type="evidence" value="ECO:0007669"/>
    <property type="project" value="InterPro"/>
</dbReference>
<dbReference type="GO" id="GO:0008610">
    <property type="term" value="P:lipid biosynthetic process"/>
    <property type="evidence" value="ECO:0007669"/>
    <property type="project" value="UniProtKB-ARBA"/>
</dbReference>
<comment type="cofactor">
    <cofactor evidence="1">
        <name>pantetheine 4'-phosphate</name>
        <dbReference type="ChEBI" id="CHEBI:47942"/>
    </cofactor>
</comment>
<protein>
    <submittedName>
        <fullName evidence="6">Amino acid adenylation domain-containing protein</fullName>
    </submittedName>
</protein>
<dbReference type="InterPro" id="IPR020806">
    <property type="entry name" value="PKS_PP-bd"/>
</dbReference>
<dbReference type="PANTHER" id="PTHR45527">
    <property type="entry name" value="NONRIBOSOMAL PEPTIDE SYNTHETASE"/>
    <property type="match status" value="1"/>
</dbReference>
<dbReference type="Gene3D" id="3.40.50.980">
    <property type="match status" value="2"/>
</dbReference>
<dbReference type="GO" id="GO:0043041">
    <property type="term" value="P:amino acid activation for nonribosomal peptide biosynthetic process"/>
    <property type="evidence" value="ECO:0007669"/>
    <property type="project" value="TreeGrafter"/>
</dbReference>
<dbReference type="PROSITE" id="PS50075">
    <property type="entry name" value="CARRIER"/>
    <property type="match status" value="1"/>
</dbReference>
<dbReference type="Pfam" id="PF00668">
    <property type="entry name" value="Condensation"/>
    <property type="match status" value="1"/>
</dbReference>
<dbReference type="Gene3D" id="3.30.559.30">
    <property type="entry name" value="Nonribosomal peptide synthetase, condensation domain"/>
    <property type="match status" value="1"/>
</dbReference>
<evidence type="ECO:0000313" key="6">
    <source>
        <dbReference type="EMBL" id="SCG66604.1"/>
    </source>
</evidence>
<dbReference type="InterPro" id="IPR001242">
    <property type="entry name" value="Condensation_dom"/>
</dbReference>
<dbReference type="CDD" id="cd12117">
    <property type="entry name" value="A_NRPS_Srf_like"/>
    <property type="match status" value="1"/>
</dbReference>
<dbReference type="PROSITE" id="PS00455">
    <property type="entry name" value="AMP_BINDING"/>
    <property type="match status" value="1"/>
</dbReference>
<dbReference type="Pfam" id="PF13193">
    <property type="entry name" value="AMP-binding_C"/>
    <property type="match status" value="1"/>
</dbReference>
<dbReference type="SMART" id="SM00824">
    <property type="entry name" value="PKS_TE"/>
    <property type="match status" value="1"/>
</dbReference>
<dbReference type="Proteomes" id="UP000198210">
    <property type="component" value="Chromosome I"/>
</dbReference>
<dbReference type="InterPro" id="IPR000873">
    <property type="entry name" value="AMP-dep_synth/lig_dom"/>
</dbReference>
<organism evidence="6 7">
    <name type="scientific">Micromonospora siamensis</name>
    <dbReference type="NCBI Taxonomy" id="299152"/>
    <lineage>
        <taxon>Bacteria</taxon>
        <taxon>Bacillati</taxon>
        <taxon>Actinomycetota</taxon>
        <taxon>Actinomycetes</taxon>
        <taxon>Micromonosporales</taxon>
        <taxon>Micromonosporaceae</taxon>
        <taxon>Micromonospora</taxon>
    </lineage>
</organism>
<dbReference type="EMBL" id="LT607751">
    <property type="protein sequence ID" value="SCG66604.1"/>
    <property type="molecule type" value="Genomic_DNA"/>
</dbReference>
<dbReference type="InterPro" id="IPR036736">
    <property type="entry name" value="ACP-like_sf"/>
</dbReference>
<evidence type="ECO:0000256" key="3">
    <source>
        <dbReference type="ARBA" id="ARBA00022450"/>
    </source>
</evidence>
<dbReference type="PANTHER" id="PTHR45527:SF1">
    <property type="entry name" value="FATTY ACID SYNTHASE"/>
    <property type="match status" value="1"/>
</dbReference>
<dbReference type="NCBIfam" id="TIGR01733">
    <property type="entry name" value="AA-adenyl-dom"/>
    <property type="match status" value="1"/>
</dbReference>
<dbReference type="Gene3D" id="2.30.38.10">
    <property type="entry name" value="Luciferase, Domain 3"/>
    <property type="match status" value="1"/>
</dbReference>
<feature type="domain" description="Carrier" evidence="5">
    <location>
        <begin position="986"/>
        <end position="1060"/>
    </location>
</feature>
<dbReference type="GO" id="GO:0044550">
    <property type="term" value="P:secondary metabolite biosynthetic process"/>
    <property type="evidence" value="ECO:0007669"/>
    <property type="project" value="TreeGrafter"/>
</dbReference>
<dbReference type="Pfam" id="PF00975">
    <property type="entry name" value="Thioesterase"/>
    <property type="match status" value="1"/>
</dbReference>
<dbReference type="InterPro" id="IPR020845">
    <property type="entry name" value="AMP-binding_CS"/>
</dbReference>
<dbReference type="PROSITE" id="PS00012">
    <property type="entry name" value="PHOSPHOPANTETHEINE"/>
    <property type="match status" value="1"/>
</dbReference>
<dbReference type="InterPro" id="IPR001031">
    <property type="entry name" value="Thioesterase"/>
</dbReference>
<dbReference type="Gene3D" id="3.40.50.1820">
    <property type="entry name" value="alpha/beta hydrolase"/>
    <property type="match status" value="1"/>
</dbReference>
<dbReference type="InterPro" id="IPR045851">
    <property type="entry name" value="AMP-bd_C_sf"/>
</dbReference>
<dbReference type="Gene3D" id="3.30.559.10">
    <property type="entry name" value="Chloramphenicol acetyltransferase-like domain"/>
    <property type="match status" value="1"/>
</dbReference>
<keyword evidence="7" id="KW-1185">Reference proteome</keyword>
<dbReference type="InterPro" id="IPR023213">
    <property type="entry name" value="CAT-like_dom_sf"/>
</dbReference>
<dbReference type="SMART" id="SM00823">
    <property type="entry name" value="PKS_PP"/>
    <property type="match status" value="1"/>
</dbReference>
<dbReference type="InterPro" id="IPR020802">
    <property type="entry name" value="TesA-like"/>
</dbReference>
<dbReference type="GO" id="GO:0005737">
    <property type="term" value="C:cytoplasm"/>
    <property type="evidence" value="ECO:0007669"/>
    <property type="project" value="TreeGrafter"/>
</dbReference>
<evidence type="ECO:0000256" key="2">
    <source>
        <dbReference type="ARBA" id="ARBA00006432"/>
    </source>
</evidence>
<dbReference type="InterPro" id="IPR010071">
    <property type="entry name" value="AA_adenyl_dom"/>
</dbReference>
<proteinExistence type="inferred from homology"/>
<dbReference type="SUPFAM" id="SSF52777">
    <property type="entry name" value="CoA-dependent acyltransferases"/>
    <property type="match status" value="2"/>
</dbReference>
<name>A0A1C5J7M6_9ACTN</name>
<dbReference type="FunFam" id="1.10.1200.10:FF:000005">
    <property type="entry name" value="Nonribosomal peptide synthetase 1"/>
    <property type="match status" value="1"/>
</dbReference>
<dbReference type="InterPro" id="IPR009081">
    <property type="entry name" value="PP-bd_ACP"/>
</dbReference>
<evidence type="ECO:0000313" key="7">
    <source>
        <dbReference type="Proteomes" id="UP000198210"/>
    </source>
</evidence>
<dbReference type="GO" id="GO:0003824">
    <property type="term" value="F:catalytic activity"/>
    <property type="evidence" value="ECO:0007669"/>
    <property type="project" value="InterPro"/>
</dbReference>
<accession>A0A1C5J7M6</accession>
<dbReference type="InterPro" id="IPR029058">
    <property type="entry name" value="AB_hydrolase_fold"/>
</dbReference>
<dbReference type="SUPFAM" id="SSF56801">
    <property type="entry name" value="Acetyl-CoA synthetase-like"/>
    <property type="match status" value="1"/>
</dbReference>
<dbReference type="Pfam" id="PF00550">
    <property type="entry name" value="PP-binding"/>
    <property type="match status" value="1"/>
</dbReference>
<dbReference type="RefSeq" id="WP_172880669.1">
    <property type="nucleotide sequence ID" value="NZ_JBHLYF010000039.1"/>
</dbReference>
<dbReference type="SUPFAM" id="SSF47336">
    <property type="entry name" value="ACP-like"/>
    <property type="match status" value="1"/>
</dbReference>
<dbReference type="FunFam" id="3.40.50.980:FF:000001">
    <property type="entry name" value="Non-ribosomal peptide synthetase"/>
    <property type="match status" value="1"/>
</dbReference>
<dbReference type="Pfam" id="PF00501">
    <property type="entry name" value="AMP-binding"/>
    <property type="match status" value="1"/>
</dbReference>
<dbReference type="InterPro" id="IPR006162">
    <property type="entry name" value="Ppantetheine_attach_site"/>
</dbReference>
<dbReference type="CDD" id="cd19543">
    <property type="entry name" value="DCL_NRPS"/>
    <property type="match status" value="1"/>
</dbReference>
<sequence length="1353" mass="147546">MSGNVEEIFPLAPLQGGLLFHSVYDPEDEATPYVAQHVDELTGPLDVDLLVQAWQCVVDRHGALRTCFVWEDVSEPVQVVLRQVEASFTVLDWRDSAPEDLEPKLARWARRDRRRGFDLGRPPLHRLSLICAADDRYFLVTTFHHLLLDGWSVATVTAEFFQFYRALRHNVAADLGPAAPYGAYMTWLSERSPEAARAHWRDHLRGYARAPLPGGTTAGGDIGDGEPVAVVEAVLGEQETQRLVTFCRDHRLTVNTIVQAALGLVLAQWTGQDDVVFGGIVSTRPAEIADVESIVGMLINTLPVRVRIDHQARVADWLRTLQQEQIECRQYDYVSLGDIQTWSELPSGHRLFDALLTFQNYPSTDSGQGEADLPTVHRHDSTERSDFPLSVTAHIDECLRAFFTFDRQVLSDETVQRGARMMTELLQAMVAAPGAEVGTLPTMGEREREIVLGTWSGAAAPKGSAVRDTVHGLFETQADRTPQGTAVVLDAETMTYRELDAEANRLAHHLIAKGAGRSSIIGICVDRHPALISSLLAALKTGGAYMLLDPTHPDQRLQAVLRDARPTVVVTTSAHTDRLGLRGALADVARVRLDAPDEAADIAARPAHRPGMTTSPEDLACVMFTSGSSGRPKAVAAPHRALTVTHTGSSYLTHGPDRSYLQCSPVPWDAFALEVFSALFHGGVCVLQHGQSPDLVLVEDLVAAHSISALQLASSLFNVLVDEDSPALGTVDTVMVGAEAASPKHVRRFLHEHPESRLVNGYGPVETLGFTTVHAITVQDAHGAIPIGRPIEGKQVYVLDHRLRPVPPGVIGELYATGDGLAHGYLHQCDLTAERFVPCPFGRPGARMYRTGDRARWREDGILTFHGRADDQVKIRGFRVEPKEIEAALAGAPAVGRAVVVGREDTPGRKQLVGYVTAAEDASADDSRLRPENLQAYLRQRLPDYMVPAAFAVVPEFPLNSNGKVDRAALPAPRPDRAAPAADHVSPRTPAERRLAEVWADVLHRDRIGVHDNFFTLGGDSLGSIRLVSRLRKHGVTITPRTLFENPTIADLAAATCSTRAACDPRADSSTTGRPAERALRVALVGLNASTAAANVFCLPYGGGGLTSYLRLAELLADDARVIGLEDNATDHALHNVETSLTALAAKFLEVIRTEQPHGPYHLVGWSLGGVLAHEVARQARDAGAQVGPVCVIDSVVPVRSWRTEAERDLATSSRALAQLRDASPMAPASHALRRDLATLNIGTEHLDLGHEHLERVLRRSMLESSWLLDYHPDRADHDMILYQAAASTWPPAYADDWRSLVRSLDHRIVPGDHRAPLLEPNVTGIADAITSVLQRHAWEARSGRDQRVRAGA</sequence>
<evidence type="ECO:0000256" key="1">
    <source>
        <dbReference type="ARBA" id="ARBA00001957"/>
    </source>
</evidence>
<keyword evidence="3" id="KW-0596">Phosphopantetheine</keyword>
<evidence type="ECO:0000256" key="4">
    <source>
        <dbReference type="ARBA" id="ARBA00022553"/>
    </source>
</evidence>
<evidence type="ECO:0000259" key="5">
    <source>
        <dbReference type="PROSITE" id="PS50075"/>
    </source>
</evidence>
<gene>
    <name evidence="6" type="ORF">GA0074704_4212</name>
</gene>
<comment type="similarity">
    <text evidence="2">Belongs to the ATP-dependent AMP-binding enzyme family.</text>
</comment>
<dbReference type="Gene3D" id="3.30.300.30">
    <property type="match status" value="1"/>
</dbReference>
<dbReference type="FunFam" id="2.30.38.10:FF:000001">
    <property type="entry name" value="Non-ribosomal peptide synthetase PvdI"/>
    <property type="match status" value="1"/>
</dbReference>
<reference evidence="6 7" key="1">
    <citation type="submission" date="2016-06" db="EMBL/GenBank/DDBJ databases">
        <authorList>
            <person name="Kjaerup R.B."/>
            <person name="Dalgaard T.S."/>
            <person name="Juul-Madsen H.R."/>
        </authorList>
    </citation>
    <scope>NUCLEOTIDE SEQUENCE [LARGE SCALE GENOMIC DNA]</scope>
    <source>
        <strain evidence="6 7">DSM 45097</strain>
    </source>
</reference>